<evidence type="ECO:0000313" key="2">
    <source>
        <dbReference type="Proteomes" id="UP001154282"/>
    </source>
</evidence>
<dbReference type="Proteomes" id="UP001154282">
    <property type="component" value="Unassembled WGS sequence"/>
</dbReference>
<dbReference type="EMBL" id="CAMGYJ010000009">
    <property type="protein sequence ID" value="CAI0541160.1"/>
    <property type="molecule type" value="Genomic_DNA"/>
</dbReference>
<name>A0AAV0Q8B5_9ROSI</name>
<keyword evidence="2" id="KW-1185">Reference proteome</keyword>
<accession>A0AAV0Q8B5</accession>
<protein>
    <submittedName>
        <fullName evidence="1">Uncharacterized protein</fullName>
    </submittedName>
</protein>
<gene>
    <name evidence="1" type="ORF">LITE_LOCUS41991</name>
</gene>
<proteinExistence type="predicted"/>
<sequence>MWLDTIKLQGVECVVPKVQRPRLVDSWSFSSYSLQLYRWQMSRVGSNCMSHAGHYVLQVEHYRFAELRGVKQGFGSGYNDGSLRYQSR</sequence>
<organism evidence="1 2">
    <name type="scientific">Linum tenue</name>
    <dbReference type="NCBI Taxonomy" id="586396"/>
    <lineage>
        <taxon>Eukaryota</taxon>
        <taxon>Viridiplantae</taxon>
        <taxon>Streptophyta</taxon>
        <taxon>Embryophyta</taxon>
        <taxon>Tracheophyta</taxon>
        <taxon>Spermatophyta</taxon>
        <taxon>Magnoliopsida</taxon>
        <taxon>eudicotyledons</taxon>
        <taxon>Gunneridae</taxon>
        <taxon>Pentapetalae</taxon>
        <taxon>rosids</taxon>
        <taxon>fabids</taxon>
        <taxon>Malpighiales</taxon>
        <taxon>Linaceae</taxon>
        <taxon>Linum</taxon>
    </lineage>
</organism>
<comment type="caution">
    <text evidence="1">The sequence shown here is derived from an EMBL/GenBank/DDBJ whole genome shotgun (WGS) entry which is preliminary data.</text>
</comment>
<evidence type="ECO:0000313" key="1">
    <source>
        <dbReference type="EMBL" id="CAI0541160.1"/>
    </source>
</evidence>
<reference evidence="1" key="1">
    <citation type="submission" date="2022-08" db="EMBL/GenBank/DDBJ databases">
        <authorList>
            <person name="Gutierrez-Valencia J."/>
        </authorList>
    </citation>
    <scope>NUCLEOTIDE SEQUENCE</scope>
</reference>
<dbReference type="AlphaFoldDB" id="A0AAV0Q8B5"/>